<dbReference type="InterPro" id="IPR011707">
    <property type="entry name" value="Cu-oxidase-like_N"/>
</dbReference>
<evidence type="ECO:0000259" key="4">
    <source>
        <dbReference type="Pfam" id="PF07731"/>
    </source>
</evidence>
<feature type="domain" description="Plastocyanin-like" evidence="4">
    <location>
        <begin position="418"/>
        <end position="525"/>
    </location>
</feature>
<dbReference type="InterPro" id="IPR001117">
    <property type="entry name" value="Cu-oxidase_2nd"/>
</dbReference>
<dbReference type="Pfam" id="PF07732">
    <property type="entry name" value="Cu-oxidase_3"/>
    <property type="match status" value="1"/>
</dbReference>
<evidence type="ECO:0000313" key="7">
    <source>
        <dbReference type="Proteomes" id="UP000565723"/>
    </source>
</evidence>
<dbReference type="AlphaFoldDB" id="A0A850LF96"/>
<accession>A0A850LF96</accession>
<dbReference type="CDD" id="cd13881">
    <property type="entry name" value="CuRO_2_McoC_like"/>
    <property type="match status" value="1"/>
</dbReference>
<dbReference type="PANTHER" id="PTHR11709:SF518">
    <property type="entry name" value="MULTICOPPER OXIDASE"/>
    <property type="match status" value="1"/>
</dbReference>
<dbReference type="InterPro" id="IPR008972">
    <property type="entry name" value="Cupredoxin"/>
</dbReference>
<dbReference type="RefSeq" id="WP_011049351.1">
    <property type="nucleotide sequence ID" value="NZ_CP076685.1"/>
</dbReference>
<dbReference type="PROSITE" id="PS00080">
    <property type="entry name" value="MULTICOPPER_OXIDASE2"/>
    <property type="match status" value="1"/>
</dbReference>
<dbReference type="SUPFAM" id="SSF49503">
    <property type="entry name" value="Cupredoxins"/>
    <property type="match status" value="3"/>
</dbReference>
<dbReference type="InterPro" id="IPR045087">
    <property type="entry name" value="Cu-oxidase_fam"/>
</dbReference>
<keyword evidence="1" id="KW-0479">Metal-binding</keyword>
<evidence type="ECO:0000259" key="5">
    <source>
        <dbReference type="Pfam" id="PF07732"/>
    </source>
</evidence>
<dbReference type="Proteomes" id="UP000565723">
    <property type="component" value="Unassembled WGS sequence"/>
</dbReference>
<dbReference type="Pfam" id="PF00394">
    <property type="entry name" value="Cu-oxidase"/>
    <property type="match status" value="1"/>
</dbReference>
<dbReference type="OMA" id="RTRYERY"/>
<dbReference type="CDD" id="cd13853">
    <property type="entry name" value="CuRO_1_Tth-MCO_like"/>
    <property type="match status" value="1"/>
</dbReference>
<feature type="domain" description="Plastocyanin-like" evidence="5">
    <location>
        <begin position="124"/>
        <end position="201"/>
    </location>
</feature>
<dbReference type="CDD" id="cd13900">
    <property type="entry name" value="CuRO_3_Tth-MCO_like"/>
    <property type="match status" value="1"/>
</dbReference>
<evidence type="ECO:0000256" key="1">
    <source>
        <dbReference type="ARBA" id="ARBA00022723"/>
    </source>
</evidence>
<dbReference type="PANTHER" id="PTHR11709">
    <property type="entry name" value="MULTI-COPPER OXIDASE"/>
    <property type="match status" value="1"/>
</dbReference>
<organism evidence="6 7">
    <name type="scientific">Ruegeria pomeroyi</name>
    <dbReference type="NCBI Taxonomy" id="89184"/>
    <lineage>
        <taxon>Bacteria</taxon>
        <taxon>Pseudomonadati</taxon>
        <taxon>Pseudomonadota</taxon>
        <taxon>Alphaproteobacteria</taxon>
        <taxon>Rhodobacterales</taxon>
        <taxon>Roseobacteraceae</taxon>
        <taxon>Ruegeria</taxon>
    </lineage>
</organism>
<evidence type="ECO:0000313" key="6">
    <source>
        <dbReference type="EMBL" id="NVK96439.1"/>
    </source>
</evidence>
<dbReference type="InterPro" id="IPR002355">
    <property type="entry name" value="Cu_oxidase_Cu_BS"/>
</dbReference>
<dbReference type="GO" id="GO:0016491">
    <property type="term" value="F:oxidoreductase activity"/>
    <property type="evidence" value="ECO:0007669"/>
    <property type="project" value="UniProtKB-KW"/>
</dbReference>
<gene>
    <name evidence="6" type="ORF">HW564_05860</name>
</gene>
<feature type="domain" description="Plastocyanin-like" evidence="3">
    <location>
        <begin position="259"/>
        <end position="345"/>
    </location>
</feature>
<dbReference type="EMBL" id="JABXIY010000013">
    <property type="protein sequence ID" value="NVK96439.1"/>
    <property type="molecule type" value="Genomic_DNA"/>
</dbReference>
<sequence>MQRREFLRSLGATTAIAAGVQNLGVSMAMARTGEPLRDLPELRSQNGHVKTKLIIENGKFQVGDRVLTVPAYRFEHMDTGSLPGPTLRIRPGDHVEWDLVNKMTPTGIPDGASDEQKNMFQQLEYTNVHVHGMQVSPKPGADNVYQVLRPFCPPEPYSYHVPGPDTGLPQPAGMFWYHPHKHGSTAHQAWEGLSGAIIVEGDIDEVPEIKNIRERVIVLNGLLVNPAGEVPRAAIVPNAGFSPFSPIPSQPTDIILTMNGQLRPVIDIRPGEVQRWRFLNAAPHRFFWLNLDGHDFYQIGQDGIPFAAPRPVKRILMAPGNRAEFLVKGGEVGRYDLHADQYEQGHPGGARPGWVIGTMEVNGTIRDDPLPSKLVEPPKMPDLPIANRREIRFKGEISGNEEKGEYVGSHDHSGGMRPPVQFYLDGKIFELNRIDQKVLAGTVEEWTLINEDVFQHPFHIHVNPFQVIDINGQPTYDDSWWDVIALPSKGRLTVRMYFRPDVDGKTVYHCHILPHEDNGMMANLYIFPPGTDMNNPPAIPDTPEPTGMGPCKV</sequence>
<reference evidence="6 7" key="1">
    <citation type="journal article" date="2020" name="Proc. Natl. Acad. Sci. U.S.A.">
        <title>Ecological drivers of bacterial community assembly in synthetic phycospheres.</title>
        <authorList>
            <person name="Fu H."/>
            <person name="Uchimiya M."/>
            <person name="Gore J."/>
            <person name="Moran M.A."/>
        </authorList>
    </citation>
    <scope>NUCLEOTIDE SEQUENCE [LARGE SCALE GENOMIC DNA]</scope>
    <source>
        <strain evidence="6">HF-Din03</strain>
    </source>
</reference>
<comment type="caution">
    <text evidence="6">The sequence shown here is derived from an EMBL/GenBank/DDBJ whole genome shotgun (WGS) entry which is preliminary data.</text>
</comment>
<proteinExistence type="predicted"/>
<dbReference type="GO" id="GO:0005507">
    <property type="term" value="F:copper ion binding"/>
    <property type="evidence" value="ECO:0007669"/>
    <property type="project" value="InterPro"/>
</dbReference>
<dbReference type="Gene3D" id="2.60.40.420">
    <property type="entry name" value="Cupredoxins - blue copper proteins"/>
    <property type="match status" value="3"/>
</dbReference>
<dbReference type="InterPro" id="IPR011706">
    <property type="entry name" value="Cu-oxidase_C"/>
</dbReference>
<dbReference type="Pfam" id="PF07731">
    <property type="entry name" value="Cu-oxidase_2"/>
    <property type="match status" value="1"/>
</dbReference>
<evidence type="ECO:0000259" key="3">
    <source>
        <dbReference type="Pfam" id="PF00394"/>
    </source>
</evidence>
<protein>
    <submittedName>
        <fullName evidence="6">Multicopper oxidase family protein</fullName>
    </submittedName>
</protein>
<keyword evidence="2" id="KW-0560">Oxidoreductase</keyword>
<evidence type="ECO:0000256" key="2">
    <source>
        <dbReference type="ARBA" id="ARBA00023002"/>
    </source>
</evidence>
<name>A0A850LF96_9RHOB</name>